<proteinExistence type="predicted"/>
<keyword evidence="2" id="KW-1185">Reference proteome</keyword>
<dbReference type="Proteomes" id="UP001206350">
    <property type="component" value="Unassembled WGS sequence"/>
</dbReference>
<sequence>MKAKVRSILQTYLADLGEFNTAWEGINNSPKLPYQTVWLTISTVQTGAISSKPHSKETGFMQVTLHYSAGNGTQDIEERASQIRKHFYGQSFIQDNVQVVILSPPLIGGIFLSDNKLALPITINFTAYEL</sequence>
<reference evidence="1 2" key="1">
    <citation type="journal article" date="2022" name="Microbiol. Spectr.">
        <title>Microbiota of the Pregnant Mouse: Characterization of the Bacterial Communities in the Oral Cavity, Lung, Intestine, and Vagina through Culture and DNA Sequencing.</title>
        <authorList>
            <person name="Greenberg J.M."/>
            <person name="Romero R."/>
            <person name="Winters A.D."/>
            <person name="Galaz J."/>
            <person name="Garcia-Flores V."/>
            <person name="Arenas-Hernandez M."/>
            <person name="Panzer J."/>
            <person name="Shaffer Z."/>
            <person name="Kracht D.J."/>
            <person name="Gomez-Lopez N."/>
            <person name="Theis K.R."/>
        </authorList>
    </citation>
    <scope>NUCLEOTIDE SEQUENCE [LARGE SCALE GENOMIC DNA]</scope>
    <source>
        <strain evidence="1 2">MAC-C1-H1</strain>
    </source>
</reference>
<evidence type="ECO:0000313" key="2">
    <source>
        <dbReference type="Proteomes" id="UP001206350"/>
    </source>
</evidence>
<gene>
    <name evidence="1" type="ORF">MUU45_001120</name>
</gene>
<protein>
    <submittedName>
        <fullName evidence="1">DUF4128 domain-containing protein</fullName>
    </submittedName>
</protein>
<organism evidence="1 2">
    <name type="scientific">Rodentibacter pneumotropicus</name>
    <dbReference type="NCBI Taxonomy" id="758"/>
    <lineage>
        <taxon>Bacteria</taxon>
        <taxon>Pseudomonadati</taxon>
        <taxon>Pseudomonadota</taxon>
        <taxon>Gammaproteobacteria</taxon>
        <taxon>Pasteurellales</taxon>
        <taxon>Pasteurellaceae</taxon>
        <taxon>Rodentibacter</taxon>
    </lineage>
</organism>
<dbReference type="Pfam" id="PF13554">
    <property type="entry name" value="Phage_tail_terminator_5"/>
    <property type="match status" value="1"/>
</dbReference>
<dbReference type="Gene3D" id="3.30.2000.20">
    <property type="match status" value="1"/>
</dbReference>
<dbReference type="EMBL" id="JALJCU010000021">
    <property type="protein sequence ID" value="MCQ9121571.1"/>
    <property type="molecule type" value="Genomic_DNA"/>
</dbReference>
<evidence type="ECO:0000313" key="1">
    <source>
        <dbReference type="EMBL" id="MCQ9121571.1"/>
    </source>
</evidence>
<accession>A0AAW5LDX6</accession>
<name>A0AAW5LDX6_9PAST</name>
<dbReference type="InterPro" id="IPR025395">
    <property type="entry name" value="Phage_tail_terminator-like"/>
</dbReference>
<comment type="caution">
    <text evidence="1">The sequence shown here is derived from an EMBL/GenBank/DDBJ whole genome shotgun (WGS) entry which is preliminary data.</text>
</comment>
<dbReference type="AlphaFoldDB" id="A0AAW5LDX6"/>